<dbReference type="Proteomes" id="UP000291334">
    <property type="component" value="Unassembled WGS sequence"/>
</dbReference>
<evidence type="ECO:0000313" key="5">
    <source>
        <dbReference type="Proteomes" id="UP000293172"/>
    </source>
</evidence>
<sequence>MSPKRLAYSLALVACIVDLQVKAADNAVDLIYNEGIEAHNQLRQLLADQSDDKDELNRYLNLFDSRMESAAERGHPAAVFLQAQRSFTKRNADPTTAQESRQKACSSLDGWAKKGFVAAAVLYQQECNTAFKRYRLNSPEHLAVVDMVEATLHQTDPAIAYYPLPFISDQCFATTHPPQMQRLTYEQFRTEAEFILGNARVPEDRESMQRNLDWLDKAFEHGCSATWDLREVLREQMTKSP</sequence>
<dbReference type="Proteomes" id="UP000293172">
    <property type="component" value="Unassembled WGS sequence"/>
</dbReference>
<evidence type="ECO:0000313" key="2">
    <source>
        <dbReference type="EMBL" id="TBU88331.1"/>
    </source>
</evidence>
<feature type="chain" id="PRO_5020720165" description="Sel1 repeat family protein" evidence="1">
    <location>
        <begin position="24"/>
        <end position="241"/>
    </location>
</feature>
<comment type="caution">
    <text evidence="2">The sequence shown here is derived from an EMBL/GenBank/DDBJ whole genome shotgun (WGS) entry which is preliminary data.</text>
</comment>
<name>A0A4Q9QWF1_9GAMM</name>
<keyword evidence="1" id="KW-0732">Signal</keyword>
<reference evidence="4 5" key="1">
    <citation type="submission" date="2018-06" db="EMBL/GenBank/DDBJ databases">
        <title>Three novel Pseudomonas species isolated from symptomatic oak.</title>
        <authorList>
            <person name="Bueno-Gonzalez V."/>
            <person name="Brady C."/>
        </authorList>
    </citation>
    <scope>NUCLEOTIDE SEQUENCE [LARGE SCALE GENOMIC DNA]</scope>
    <source>
        <strain evidence="3 4">P26B</strain>
        <strain evidence="2 5">P6B</strain>
    </source>
</reference>
<dbReference type="RefSeq" id="WP_131177068.1">
    <property type="nucleotide sequence ID" value="NZ_QJUL01000031.1"/>
</dbReference>
<protein>
    <recommendedName>
        <fullName evidence="6">Sel1 repeat family protein</fullName>
    </recommendedName>
</protein>
<evidence type="ECO:0000313" key="4">
    <source>
        <dbReference type="Proteomes" id="UP000291334"/>
    </source>
</evidence>
<feature type="signal peptide" evidence="1">
    <location>
        <begin position="1"/>
        <end position="23"/>
    </location>
</feature>
<accession>A0A4Q9QWF1</accession>
<keyword evidence="4" id="KW-1185">Reference proteome</keyword>
<dbReference type="EMBL" id="QJUM01000028">
    <property type="protein sequence ID" value="TBV01786.1"/>
    <property type="molecule type" value="Genomic_DNA"/>
</dbReference>
<dbReference type="AlphaFoldDB" id="A0A4Q9QWF1"/>
<gene>
    <name evidence="3" type="ORF">DNK34_20250</name>
    <name evidence="2" type="ORF">DNK44_18890</name>
</gene>
<dbReference type="EMBL" id="QJUL01000031">
    <property type="protein sequence ID" value="TBU88331.1"/>
    <property type="molecule type" value="Genomic_DNA"/>
</dbReference>
<proteinExistence type="predicted"/>
<organism evidence="2 5">
    <name type="scientific">Phytopseudomonas dryadis</name>
    <dbReference type="NCBI Taxonomy" id="2487520"/>
    <lineage>
        <taxon>Bacteria</taxon>
        <taxon>Pseudomonadati</taxon>
        <taxon>Pseudomonadota</taxon>
        <taxon>Gammaproteobacteria</taxon>
        <taxon>Pseudomonadales</taxon>
        <taxon>Pseudomonadaceae</taxon>
        <taxon>Phytopseudomonas</taxon>
    </lineage>
</organism>
<evidence type="ECO:0008006" key="6">
    <source>
        <dbReference type="Google" id="ProtNLM"/>
    </source>
</evidence>
<evidence type="ECO:0000256" key="1">
    <source>
        <dbReference type="SAM" id="SignalP"/>
    </source>
</evidence>
<evidence type="ECO:0000313" key="3">
    <source>
        <dbReference type="EMBL" id="TBV01786.1"/>
    </source>
</evidence>
<dbReference type="OrthoDB" id="6901952at2"/>